<dbReference type="OrthoDB" id="9788221at2"/>
<dbReference type="RefSeq" id="WP_126804613.1">
    <property type="nucleotide sequence ID" value="NZ_PIPL01000004.1"/>
</dbReference>
<dbReference type="Gene3D" id="3.10.310.10">
    <property type="entry name" value="Diaminopimelate Epimerase, Chain A, domain 1"/>
    <property type="match status" value="2"/>
</dbReference>
<keyword evidence="5" id="KW-1185">Reference proteome</keyword>
<dbReference type="GO" id="GO:0005737">
    <property type="term" value="C:cytoplasm"/>
    <property type="evidence" value="ECO:0007669"/>
    <property type="project" value="TreeGrafter"/>
</dbReference>
<dbReference type="PANTHER" id="PTHR13774:SF17">
    <property type="entry name" value="PHENAZINE BIOSYNTHESIS-LIKE DOMAIN-CONTAINING PROTEIN"/>
    <property type="match status" value="1"/>
</dbReference>
<evidence type="ECO:0000313" key="5">
    <source>
        <dbReference type="Proteomes" id="UP000288293"/>
    </source>
</evidence>
<gene>
    <name evidence="4" type="ORF">CWE09_13650</name>
</gene>
<dbReference type="NCBIfam" id="TIGR00654">
    <property type="entry name" value="PhzF_family"/>
    <property type="match status" value="1"/>
</dbReference>
<sequence>MKLKIYQVDAFTDKVFAGNPAAVVLLDRWLADTKLQAIAEENNLSETAFLVAAKDAHDYELRWFTPADEVDLCGHATLASAHVLFQISASEQLSFSTRSGTLKVVRTAQGLLQMDFPAAQMTEVAVPDVLIQALGKAPVRLVKGYDYIAFYEQQSDVQQLTPDFLRLAEMDGRGVLVTAPGEQGDFVSRCFFPKLRVNEDPVTGSAHCELAPLWAAELGKNQVTGRQLSARGGQVLCEVIEQRVLLSGAAVIYLEGWIYLD</sequence>
<dbReference type="Pfam" id="PF02567">
    <property type="entry name" value="PhzC-PhzF"/>
    <property type="match status" value="1"/>
</dbReference>
<protein>
    <submittedName>
        <fullName evidence="4">Isomerase</fullName>
    </submittedName>
</protein>
<comment type="caution">
    <text evidence="4">The sequence shown here is derived from an EMBL/GenBank/DDBJ whole genome shotgun (WGS) entry which is preliminary data.</text>
</comment>
<evidence type="ECO:0000256" key="1">
    <source>
        <dbReference type="ARBA" id="ARBA00008270"/>
    </source>
</evidence>
<proteinExistence type="inferred from homology"/>
<dbReference type="SUPFAM" id="SSF54506">
    <property type="entry name" value="Diaminopimelate epimerase-like"/>
    <property type="match status" value="1"/>
</dbReference>
<dbReference type="PIRSF" id="PIRSF016184">
    <property type="entry name" value="PhzC_PhzF"/>
    <property type="match status" value="1"/>
</dbReference>
<evidence type="ECO:0000256" key="3">
    <source>
        <dbReference type="PIRSR" id="PIRSR016184-1"/>
    </source>
</evidence>
<dbReference type="PANTHER" id="PTHR13774">
    <property type="entry name" value="PHENAZINE BIOSYNTHESIS PROTEIN"/>
    <property type="match status" value="1"/>
</dbReference>
<dbReference type="Proteomes" id="UP000288293">
    <property type="component" value="Unassembled WGS sequence"/>
</dbReference>
<feature type="active site" evidence="3">
    <location>
        <position position="46"/>
    </location>
</feature>
<dbReference type="GO" id="GO:0016853">
    <property type="term" value="F:isomerase activity"/>
    <property type="evidence" value="ECO:0007669"/>
    <property type="project" value="UniProtKB-KW"/>
</dbReference>
<keyword evidence="2 4" id="KW-0413">Isomerase</keyword>
<evidence type="ECO:0000313" key="4">
    <source>
        <dbReference type="EMBL" id="RUO22972.1"/>
    </source>
</evidence>
<dbReference type="AlphaFoldDB" id="A0A432W167"/>
<accession>A0A432W167</accession>
<reference evidence="4 5" key="1">
    <citation type="journal article" date="2011" name="Front. Microbiol.">
        <title>Genomic signatures of strain selection and enhancement in Bacillus atrophaeus var. globigii, a historical biowarfare simulant.</title>
        <authorList>
            <person name="Gibbons H.S."/>
            <person name="Broomall S.M."/>
            <person name="McNew L.A."/>
            <person name="Daligault H."/>
            <person name="Chapman C."/>
            <person name="Bruce D."/>
            <person name="Karavis M."/>
            <person name="Krepps M."/>
            <person name="McGregor P.A."/>
            <person name="Hong C."/>
            <person name="Park K.H."/>
            <person name="Akmal A."/>
            <person name="Feldman A."/>
            <person name="Lin J.S."/>
            <person name="Chang W.E."/>
            <person name="Higgs B.W."/>
            <person name="Demirev P."/>
            <person name="Lindquist J."/>
            <person name="Liem A."/>
            <person name="Fochler E."/>
            <person name="Read T.D."/>
            <person name="Tapia R."/>
            <person name="Johnson S."/>
            <person name="Bishop-Lilly K.A."/>
            <person name="Detter C."/>
            <person name="Han C."/>
            <person name="Sozhamannan S."/>
            <person name="Rosenzweig C.N."/>
            <person name="Skowronski E.W."/>
        </authorList>
    </citation>
    <scope>NUCLEOTIDE SEQUENCE [LARGE SCALE GENOMIC DNA]</scope>
    <source>
        <strain evidence="4 5">MLST1</strain>
    </source>
</reference>
<name>A0A432W167_9GAMM</name>
<organism evidence="4 5">
    <name type="scientific">Aliidiomarina minuta</name>
    <dbReference type="NCBI Taxonomy" id="880057"/>
    <lineage>
        <taxon>Bacteria</taxon>
        <taxon>Pseudomonadati</taxon>
        <taxon>Pseudomonadota</taxon>
        <taxon>Gammaproteobacteria</taxon>
        <taxon>Alteromonadales</taxon>
        <taxon>Idiomarinaceae</taxon>
        <taxon>Aliidiomarina</taxon>
    </lineage>
</organism>
<dbReference type="EMBL" id="PIPL01000004">
    <property type="protein sequence ID" value="RUO22972.1"/>
    <property type="molecule type" value="Genomic_DNA"/>
</dbReference>
<dbReference type="InterPro" id="IPR003719">
    <property type="entry name" value="Phenazine_PhzF-like"/>
</dbReference>
<evidence type="ECO:0000256" key="2">
    <source>
        <dbReference type="ARBA" id="ARBA00023235"/>
    </source>
</evidence>
<comment type="similarity">
    <text evidence="1">Belongs to the PhzF family.</text>
</comment>